<evidence type="ECO:0000313" key="2">
    <source>
        <dbReference type="EMBL" id="HGT39869.1"/>
    </source>
</evidence>
<dbReference type="InterPro" id="IPR002645">
    <property type="entry name" value="STAS_dom"/>
</dbReference>
<name>A0A7C4QSD9_9PLAN</name>
<dbReference type="PANTHER" id="PTHR33495">
    <property type="entry name" value="ANTI-SIGMA FACTOR ANTAGONIST TM_1081-RELATED-RELATED"/>
    <property type="match status" value="1"/>
</dbReference>
<reference evidence="2" key="1">
    <citation type="journal article" date="2020" name="mSystems">
        <title>Genome- and Community-Level Interaction Insights into Carbon Utilization and Element Cycling Functions of Hydrothermarchaeota in Hydrothermal Sediment.</title>
        <authorList>
            <person name="Zhou Z."/>
            <person name="Liu Y."/>
            <person name="Xu W."/>
            <person name="Pan J."/>
            <person name="Luo Z.H."/>
            <person name="Li M."/>
        </authorList>
    </citation>
    <scope>NUCLEOTIDE SEQUENCE [LARGE SCALE GENOMIC DNA]</scope>
    <source>
        <strain evidence="2">SpSt-508</strain>
    </source>
</reference>
<feature type="domain" description="STAS" evidence="1">
    <location>
        <begin position="20"/>
        <end position="118"/>
    </location>
</feature>
<dbReference type="SUPFAM" id="SSF52091">
    <property type="entry name" value="SpoIIaa-like"/>
    <property type="match status" value="1"/>
</dbReference>
<organism evidence="2">
    <name type="scientific">Schlesneria paludicola</name>
    <dbReference type="NCBI Taxonomy" id="360056"/>
    <lineage>
        <taxon>Bacteria</taxon>
        <taxon>Pseudomonadati</taxon>
        <taxon>Planctomycetota</taxon>
        <taxon>Planctomycetia</taxon>
        <taxon>Planctomycetales</taxon>
        <taxon>Planctomycetaceae</taxon>
        <taxon>Schlesneria</taxon>
    </lineage>
</organism>
<dbReference type="PROSITE" id="PS50801">
    <property type="entry name" value="STAS"/>
    <property type="match status" value="1"/>
</dbReference>
<dbReference type="InterPro" id="IPR036513">
    <property type="entry name" value="STAS_dom_sf"/>
</dbReference>
<gene>
    <name evidence="2" type="ORF">ENS64_11510</name>
</gene>
<dbReference type="AlphaFoldDB" id="A0A7C4QSD9"/>
<dbReference type="EMBL" id="DSVQ01000015">
    <property type="protein sequence ID" value="HGT39869.1"/>
    <property type="molecule type" value="Genomic_DNA"/>
</dbReference>
<evidence type="ECO:0000259" key="1">
    <source>
        <dbReference type="PROSITE" id="PS50801"/>
    </source>
</evidence>
<dbReference type="Pfam" id="PF01740">
    <property type="entry name" value="STAS"/>
    <property type="match status" value="1"/>
</dbReference>
<proteinExistence type="predicted"/>
<comment type="caution">
    <text evidence="2">The sequence shown here is derived from an EMBL/GenBank/DDBJ whole genome shotgun (WGS) entry which is preliminary data.</text>
</comment>
<protein>
    <submittedName>
        <fullName evidence="2">Anti-sigma factor antagonist</fullName>
    </submittedName>
</protein>
<sequence length="119" mass="13387">MTARQFFATRAEPSALEIEILRPVGSLADDAVLQELDLLLNELRTRQPRAVIIDFRQVAYFGSSLLEALRALWKEVQATGGRMVLCNLSPVGREIVELAKFDHVWPIVDTLAEARQRLA</sequence>
<dbReference type="GO" id="GO:0043856">
    <property type="term" value="F:anti-sigma factor antagonist activity"/>
    <property type="evidence" value="ECO:0007669"/>
    <property type="project" value="TreeGrafter"/>
</dbReference>
<accession>A0A7C4QSD9</accession>
<dbReference type="Gene3D" id="3.30.750.24">
    <property type="entry name" value="STAS domain"/>
    <property type="match status" value="1"/>
</dbReference>
<dbReference type="CDD" id="cd07043">
    <property type="entry name" value="STAS_anti-anti-sigma_factors"/>
    <property type="match status" value="1"/>
</dbReference>